<dbReference type="EMBL" id="CAQQ02386144">
    <property type="status" value="NOT_ANNOTATED_CDS"/>
    <property type="molecule type" value="Genomic_DNA"/>
</dbReference>
<sequence length="114" mass="12871">MIVQLFQKIHITSNQNLEGASSTVKAFFDDKPSIKFGLINTSRFFVVVRQLGTPIALASLMASIVACSRLLSVVPFKERNYAHRSILYEINIAKSNTDYIGQEYKIDFLSNRNP</sequence>
<dbReference type="EnsemblMetazoa" id="MESCA010387-RA">
    <property type="protein sequence ID" value="MESCA010387-PA"/>
    <property type="gene ID" value="MESCA010387"/>
</dbReference>
<dbReference type="AlphaFoldDB" id="T1H2E3"/>
<organism evidence="1 2">
    <name type="scientific">Megaselia scalaris</name>
    <name type="common">Humpbacked fly</name>
    <name type="synonym">Phora scalaris</name>
    <dbReference type="NCBI Taxonomy" id="36166"/>
    <lineage>
        <taxon>Eukaryota</taxon>
        <taxon>Metazoa</taxon>
        <taxon>Ecdysozoa</taxon>
        <taxon>Arthropoda</taxon>
        <taxon>Hexapoda</taxon>
        <taxon>Insecta</taxon>
        <taxon>Pterygota</taxon>
        <taxon>Neoptera</taxon>
        <taxon>Endopterygota</taxon>
        <taxon>Diptera</taxon>
        <taxon>Brachycera</taxon>
        <taxon>Muscomorpha</taxon>
        <taxon>Platypezoidea</taxon>
        <taxon>Phoridae</taxon>
        <taxon>Megaseliini</taxon>
        <taxon>Megaselia</taxon>
    </lineage>
</organism>
<dbReference type="EMBL" id="CAQQ02386143">
    <property type="status" value="NOT_ANNOTATED_CDS"/>
    <property type="molecule type" value="Genomic_DNA"/>
</dbReference>
<dbReference type="Proteomes" id="UP000015102">
    <property type="component" value="Unassembled WGS sequence"/>
</dbReference>
<name>T1H2E3_MEGSC</name>
<keyword evidence="2" id="KW-1185">Reference proteome</keyword>
<evidence type="ECO:0000313" key="1">
    <source>
        <dbReference type="EnsemblMetazoa" id="MESCA010387-PA"/>
    </source>
</evidence>
<proteinExistence type="predicted"/>
<reference evidence="2" key="1">
    <citation type="submission" date="2013-02" db="EMBL/GenBank/DDBJ databases">
        <authorList>
            <person name="Hughes D."/>
        </authorList>
    </citation>
    <scope>NUCLEOTIDE SEQUENCE</scope>
    <source>
        <strain>Durham</strain>
        <strain evidence="2">NC isolate 2 -- Noor lab</strain>
    </source>
</reference>
<evidence type="ECO:0000313" key="2">
    <source>
        <dbReference type="Proteomes" id="UP000015102"/>
    </source>
</evidence>
<protein>
    <submittedName>
        <fullName evidence="1">Uncharacterized protein</fullName>
    </submittedName>
</protein>
<dbReference type="HOGENOM" id="CLU_2123882_0_0_1"/>
<reference evidence="1" key="2">
    <citation type="submission" date="2015-06" db="UniProtKB">
        <authorList>
            <consortium name="EnsemblMetazoa"/>
        </authorList>
    </citation>
    <scope>IDENTIFICATION</scope>
</reference>
<accession>T1H2E3</accession>